<proteinExistence type="inferred from homology"/>
<keyword evidence="6" id="KW-0408">Iron</keyword>
<dbReference type="Gene3D" id="3.40.640.10">
    <property type="entry name" value="Type I PLP-dependent aspartate aminotransferase-like (Major domain)"/>
    <property type="match status" value="1"/>
</dbReference>
<evidence type="ECO:0000313" key="11">
    <source>
        <dbReference type="Proteomes" id="UP001484239"/>
    </source>
</evidence>
<dbReference type="RefSeq" id="WP_405274480.1">
    <property type="nucleotide sequence ID" value="NZ_CP144380.1"/>
</dbReference>
<evidence type="ECO:0000256" key="2">
    <source>
        <dbReference type="ARBA" id="ARBA00006490"/>
    </source>
</evidence>
<evidence type="ECO:0000256" key="3">
    <source>
        <dbReference type="ARBA" id="ARBA00022679"/>
    </source>
</evidence>
<dbReference type="PANTHER" id="PTHR11601:SF34">
    <property type="entry name" value="CYSTEINE DESULFURASE"/>
    <property type="match status" value="1"/>
</dbReference>
<dbReference type="Proteomes" id="UP001484239">
    <property type="component" value="Unassembled WGS sequence"/>
</dbReference>
<comment type="catalytic activity">
    <reaction evidence="8">
        <text>(sulfur carrier)-H + L-cysteine = (sulfur carrier)-SH + L-alanine</text>
        <dbReference type="Rhea" id="RHEA:43892"/>
        <dbReference type="Rhea" id="RHEA-COMP:14737"/>
        <dbReference type="Rhea" id="RHEA-COMP:14739"/>
        <dbReference type="ChEBI" id="CHEBI:29917"/>
        <dbReference type="ChEBI" id="CHEBI:35235"/>
        <dbReference type="ChEBI" id="CHEBI:57972"/>
        <dbReference type="ChEBI" id="CHEBI:64428"/>
        <dbReference type="EC" id="2.8.1.7"/>
    </reaction>
</comment>
<comment type="caution">
    <text evidence="10">The sequence shown here is derived from an EMBL/GenBank/DDBJ whole genome shotgun (WGS) entry which is preliminary data.</text>
</comment>
<dbReference type="InterPro" id="IPR015424">
    <property type="entry name" value="PyrdxlP-dep_Trfase"/>
</dbReference>
<dbReference type="EMBL" id="JBBHLI010000010">
    <property type="protein sequence ID" value="MEK9502253.1"/>
    <property type="molecule type" value="Genomic_DNA"/>
</dbReference>
<reference evidence="10 11" key="1">
    <citation type="submission" date="2024-02" db="EMBL/GenBank/DDBJ databases">
        <title>A novel Gemmatimonadota bacterium.</title>
        <authorList>
            <person name="Du Z.-J."/>
            <person name="Ye Y.-Q."/>
        </authorList>
    </citation>
    <scope>NUCLEOTIDE SEQUENCE [LARGE SCALE GENOMIC DNA]</scope>
    <source>
        <strain evidence="10 11">DH-20</strain>
    </source>
</reference>
<evidence type="ECO:0000256" key="1">
    <source>
        <dbReference type="ARBA" id="ARBA00001933"/>
    </source>
</evidence>
<protein>
    <submittedName>
        <fullName evidence="10">Cysteine desulfurase family protein</fullName>
    </submittedName>
</protein>
<dbReference type="InterPro" id="IPR016454">
    <property type="entry name" value="Cysteine_dSase"/>
</dbReference>
<keyword evidence="11" id="KW-1185">Reference proteome</keyword>
<accession>A0ABU9EDV0</accession>
<keyword evidence="3" id="KW-0808">Transferase</keyword>
<dbReference type="PIRSF" id="PIRSF005572">
    <property type="entry name" value="NifS"/>
    <property type="match status" value="1"/>
</dbReference>
<gene>
    <name evidence="10" type="ORF">WI372_14765</name>
</gene>
<keyword evidence="7" id="KW-0411">Iron-sulfur</keyword>
<dbReference type="InterPro" id="IPR000192">
    <property type="entry name" value="Aminotrans_V_dom"/>
</dbReference>
<evidence type="ECO:0000256" key="6">
    <source>
        <dbReference type="ARBA" id="ARBA00023004"/>
    </source>
</evidence>
<comment type="cofactor">
    <cofactor evidence="1">
        <name>pyridoxal 5'-phosphate</name>
        <dbReference type="ChEBI" id="CHEBI:597326"/>
    </cofactor>
</comment>
<comment type="similarity">
    <text evidence="2">Belongs to the class-V pyridoxal-phosphate-dependent aminotransferase family. NifS/IscS subfamily.</text>
</comment>
<dbReference type="SUPFAM" id="SSF53383">
    <property type="entry name" value="PLP-dependent transferases"/>
    <property type="match status" value="1"/>
</dbReference>
<evidence type="ECO:0000313" key="10">
    <source>
        <dbReference type="EMBL" id="MEK9502253.1"/>
    </source>
</evidence>
<organism evidence="10 11">
    <name type="scientific">Gaopeijia maritima</name>
    <dbReference type="NCBI Taxonomy" id="3119007"/>
    <lineage>
        <taxon>Bacteria</taxon>
        <taxon>Pseudomonadati</taxon>
        <taxon>Gemmatimonadota</taxon>
        <taxon>Longimicrobiia</taxon>
        <taxon>Gaopeijiales</taxon>
        <taxon>Gaopeijiaceae</taxon>
        <taxon>Gaopeijia</taxon>
    </lineage>
</organism>
<dbReference type="InterPro" id="IPR015422">
    <property type="entry name" value="PyrdxlP-dep_Trfase_small"/>
</dbReference>
<evidence type="ECO:0000256" key="7">
    <source>
        <dbReference type="ARBA" id="ARBA00023014"/>
    </source>
</evidence>
<sequence>MNAPVDPIYLDYAATTPLRDEVRAAMEPYYAVQFGNPSSPHRWGRAARGALEESRARIAEALGARHRDVVFVRGGTESDNLAILGRAEATRAAGGAPCIVTSATEHKAVLDAARSVAARGGRAVVLPVLRSGVIDLEALDRALDEHPCLVSLMWVNNETGVVQPVPEVAARAAEAGVPVHTDAVQAVGKVPVHFERSGVACLSVTGHKIYGPKSTGALLVHQDTPLDPRLHGGGQERGLRPGTQDVAGAVGLAEAVCLAVAEQAELMSRYESLRQRLEGRLSAAIADLRIHGGDARRSPHVTNVGIANIDGQMLTISLDLEGLAVSGGSACQSGSTGGSHVLEAMYGDDARSAIRFSFGRTTTDADVDRAADIVIRVVERLRPHDG</sequence>
<evidence type="ECO:0000256" key="5">
    <source>
        <dbReference type="ARBA" id="ARBA00022898"/>
    </source>
</evidence>
<dbReference type="Gene3D" id="3.90.1150.10">
    <property type="entry name" value="Aspartate Aminotransferase, domain 1"/>
    <property type="match status" value="1"/>
</dbReference>
<dbReference type="Gene3D" id="1.10.260.50">
    <property type="match status" value="1"/>
</dbReference>
<dbReference type="Pfam" id="PF00266">
    <property type="entry name" value="Aminotran_5"/>
    <property type="match status" value="1"/>
</dbReference>
<keyword evidence="5" id="KW-0663">Pyridoxal phosphate</keyword>
<evidence type="ECO:0000259" key="9">
    <source>
        <dbReference type="Pfam" id="PF00266"/>
    </source>
</evidence>
<dbReference type="InterPro" id="IPR015421">
    <property type="entry name" value="PyrdxlP-dep_Trfase_major"/>
</dbReference>
<evidence type="ECO:0000256" key="4">
    <source>
        <dbReference type="ARBA" id="ARBA00022723"/>
    </source>
</evidence>
<feature type="domain" description="Aminotransferase class V" evidence="9">
    <location>
        <begin position="8"/>
        <end position="369"/>
    </location>
</feature>
<dbReference type="PANTHER" id="PTHR11601">
    <property type="entry name" value="CYSTEINE DESULFURYLASE FAMILY MEMBER"/>
    <property type="match status" value="1"/>
</dbReference>
<name>A0ABU9EDV0_9BACT</name>
<keyword evidence="4" id="KW-0479">Metal-binding</keyword>
<evidence type="ECO:0000256" key="8">
    <source>
        <dbReference type="ARBA" id="ARBA00050776"/>
    </source>
</evidence>